<gene>
    <name evidence="2" type="ORF">A3B45_03280</name>
</gene>
<keyword evidence="1" id="KW-0472">Membrane</keyword>
<keyword evidence="1" id="KW-0812">Transmembrane</keyword>
<dbReference type="EMBL" id="MFDM01000014">
    <property type="protein sequence ID" value="OGE43684.1"/>
    <property type="molecule type" value="Genomic_DNA"/>
</dbReference>
<dbReference type="AlphaFoldDB" id="A0A1F5KS76"/>
<sequence length="389" mass="45382">MEIVKVDKFLFFFNLCLISIHSLFIAFLIRTLYPIHLMGENLFYADLLAKPVVIPLWLAFIFSNINVVILSILSQFIWNKRQGLILPILYIFNPWSTYLTSLNSFYIYLTSLILTMIFGLILVKSDYRKIGSIVFVLGGVLLLYSSFVMFIMTPLIIMGVLILKLFNKNDIKNLSFWIILFSIPLFIAIFKNPVGWANIYRNEVNIYNGSGHLSDINNFQGQAQAVGFKFFSKIAENRYIYFVKYTSLKIIKNLTPSTYFTPQEKLANFSFSPPIFLGFLLPFLYGVYSLFKYSPAIKFFGVSLILIIPSLLSKQFVDLNRLVIFSFVIFYVISYGLIRLYQNKKLSQRIIFLLAVVLVIFQFFVTFSDIYLREYPRFERTFGINFEIR</sequence>
<name>A0A1F5KS76_9BACT</name>
<feature type="transmembrane region" description="Helical" evidence="1">
    <location>
        <begin position="350"/>
        <end position="372"/>
    </location>
</feature>
<feature type="transmembrane region" description="Helical" evidence="1">
    <location>
        <begin position="319"/>
        <end position="338"/>
    </location>
</feature>
<evidence type="ECO:0000313" key="3">
    <source>
        <dbReference type="Proteomes" id="UP000178565"/>
    </source>
</evidence>
<evidence type="ECO:0000313" key="2">
    <source>
        <dbReference type="EMBL" id="OGE43684.1"/>
    </source>
</evidence>
<reference evidence="2 3" key="1">
    <citation type="journal article" date="2016" name="Nat. Commun.">
        <title>Thousands of microbial genomes shed light on interconnected biogeochemical processes in an aquifer system.</title>
        <authorList>
            <person name="Anantharaman K."/>
            <person name="Brown C.T."/>
            <person name="Hug L.A."/>
            <person name="Sharon I."/>
            <person name="Castelle C.J."/>
            <person name="Probst A.J."/>
            <person name="Thomas B.C."/>
            <person name="Singh A."/>
            <person name="Wilkins M.J."/>
            <person name="Karaoz U."/>
            <person name="Brodie E.L."/>
            <person name="Williams K.H."/>
            <person name="Hubbard S.S."/>
            <person name="Banfield J.F."/>
        </authorList>
    </citation>
    <scope>NUCLEOTIDE SEQUENCE [LARGE SCALE GENOMIC DNA]</scope>
</reference>
<comment type="caution">
    <text evidence="2">The sequence shown here is derived from an EMBL/GenBank/DDBJ whole genome shotgun (WGS) entry which is preliminary data.</text>
</comment>
<feature type="transmembrane region" description="Helical" evidence="1">
    <location>
        <begin position="266"/>
        <end position="287"/>
    </location>
</feature>
<protein>
    <recommendedName>
        <fullName evidence="4">Glycosyltransferase RgtA/B/C/D-like domain-containing protein</fullName>
    </recommendedName>
</protein>
<feature type="transmembrane region" description="Helical" evidence="1">
    <location>
        <begin position="135"/>
        <end position="162"/>
    </location>
</feature>
<feature type="transmembrane region" description="Helical" evidence="1">
    <location>
        <begin position="293"/>
        <end position="312"/>
    </location>
</feature>
<feature type="transmembrane region" description="Helical" evidence="1">
    <location>
        <begin position="12"/>
        <end position="33"/>
    </location>
</feature>
<accession>A0A1F5KS76</accession>
<dbReference type="Proteomes" id="UP000178565">
    <property type="component" value="Unassembled WGS sequence"/>
</dbReference>
<dbReference type="STRING" id="1797785.A3B45_03280"/>
<evidence type="ECO:0000256" key="1">
    <source>
        <dbReference type="SAM" id="Phobius"/>
    </source>
</evidence>
<feature type="transmembrane region" description="Helical" evidence="1">
    <location>
        <begin position="174"/>
        <end position="191"/>
    </location>
</feature>
<organism evidence="2 3">
    <name type="scientific">Candidatus Daviesbacteria bacterium RIFCSPLOWO2_01_FULL_39_12</name>
    <dbReference type="NCBI Taxonomy" id="1797785"/>
    <lineage>
        <taxon>Bacteria</taxon>
        <taxon>Candidatus Daviesiibacteriota</taxon>
    </lineage>
</organism>
<keyword evidence="1" id="KW-1133">Transmembrane helix</keyword>
<feature type="transmembrane region" description="Helical" evidence="1">
    <location>
        <begin position="105"/>
        <end position="123"/>
    </location>
</feature>
<proteinExistence type="predicted"/>
<evidence type="ECO:0008006" key="4">
    <source>
        <dbReference type="Google" id="ProtNLM"/>
    </source>
</evidence>
<feature type="transmembrane region" description="Helical" evidence="1">
    <location>
        <begin position="53"/>
        <end position="76"/>
    </location>
</feature>